<name>A0A4Q5MV02_9MICO</name>
<reference evidence="2 3" key="1">
    <citation type="submission" date="2019-01" db="EMBL/GenBank/DDBJ databases">
        <title>Novel species of Cellulomonas.</title>
        <authorList>
            <person name="Liu Q."/>
            <person name="Xin Y.-H."/>
        </authorList>
    </citation>
    <scope>NUCLEOTIDE SEQUENCE [LARGE SCALE GENOMIC DNA]</scope>
    <source>
        <strain evidence="2 3">HLT2-17</strain>
    </source>
</reference>
<evidence type="ECO:0000313" key="2">
    <source>
        <dbReference type="EMBL" id="RYV49330.1"/>
    </source>
</evidence>
<dbReference type="Proteomes" id="UP000293764">
    <property type="component" value="Unassembled WGS sequence"/>
</dbReference>
<feature type="chain" id="PRO_5039532798" description="DUF4439 domain-containing protein" evidence="1">
    <location>
        <begin position="35"/>
        <end position="187"/>
    </location>
</feature>
<dbReference type="RefSeq" id="WP_130104317.1">
    <property type="nucleotide sequence ID" value="NZ_SDWW01000094.1"/>
</dbReference>
<dbReference type="PROSITE" id="PS51257">
    <property type="entry name" value="PROKAR_LIPOPROTEIN"/>
    <property type="match status" value="1"/>
</dbReference>
<proteinExistence type="predicted"/>
<keyword evidence="3" id="KW-1185">Reference proteome</keyword>
<sequence>MTVRFSAGRRGAPVLLALGALVVGLSGCSGQPGAAAVVDGETISVAELQDATTDLTPYLENVTQSNVLMVLVAAPVFDRAASAAGVGVSTQEAEALLDQAAQAAEEAGTAPARTTGFSAAAIEVARFTLLQQNIQGLPDGAEVTAQVSEELASLDAEINPRYGEADLATGSITPATYPWLVAAPAVG</sequence>
<dbReference type="OrthoDB" id="4870416at2"/>
<evidence type="ECO:0000313" key="3">
    <source>
        <dbReference type="Proteomes" id="UP000293764"/>
    </source>
</evidence>
<evidence type="ECO:0000256" key="1">
    <source>
        <dbReference type="SAM" id="SignalP"/>
    </source>
</evidence>
<accession>A0A4Q5MV02</accession>
<gene>
    <name evidence="2" type="ORF">EUA98_19370</name>
</gene>
<dbReference type="EMBL" id="SDWW01000094">
    <property type="protein sequence ID" value="RYV49330.1"/>
    <property type="molecule type" value="Genomic_DNA"/>
</dbReference>
<protein>
    <recommendedName>
        <fullName evidence="4">DUF4439 domain-containing protein</fullName>
    </recommendedName>
</protein>
<keyword evidence="1" id="KW-0732">Signal</keyword>
<evidence type="ECO:0008006" key="4">
    <source>
        <dbReference type="Google" id="ProtNLM"/>
    </source>
</evidence>
<comment type="caution">
    <text evidence="2">The sequence shown here is derived from an EMBL/GenBank/DDBJ whole genome shotgun (WGS) entry which is preliminary data.</text>
</comment>
<organism evidence="2 3">
    <name type="scientific">Pengzhenrongella frigida</name>
    <dbReference type="NCBI Taxonomy" id="1259133"/>
    <lineage>
        <taxon>Bacteria</taxon>
        <taxon>Bacillati</taxon>
        <taxon>Actinomycetota</taxon>
        <taxon>Actinomycetes</taxon>
        <taxon>Micrococcales</taxon>
        <taxon>Pengzhenrongella</taxon>
    </lineage>
</organism>
<feature type="signal peptide" evidence="1">
    <location>
        <begin position="1"/>
        <end position="34"/>
    </location>
</feature>
<dbReference type="AlphaFoldDB" id="A0A4Q5MV02"/>